<accession>A0A2P2L4E6</accession>
<proteinExistence type="predicted"/>
<reference evidence="1" key="1">
    <citation type="submission" date="2018-02" db="EMBL/GenBank/DDBJ databases">
        <title>Rhizophora mucronata_Transcriptome.</title>
        <authorList>
            <person name="Meera S.P."/>
            <person name="Sreeshan A."/>
            <person name="Augustine A."/>
        </authorList>
    </citation>
    <scope>NUCLEOTIDE SEQUENCE</scope>
    <source>
        <tissue evidence="1">Leaf</tissue>
    </source>
</reference>
<sequence>MGARPRSITPSMSNAIPKEALQPTKFLMYKKFFKRMTRNSVYSEDNRNTLSKEKIESMSGVEESRMYRSWRWPWWHDWS</sequence>
<organism evidence="1">
    <name type="scientific">Rhizophora mucronata</name>
    <name type="common">Asiatic mangrove</name>
    <dbReference type="NCBI Taxonomy" id="61149"/>
    <lineage>
        <taxon>Eukaryota</taxon>
        <taxon>Viridiplantae</taxon>
        <taxon>Streptophyta</taxon>
        <taxon>Embryophyta</taxon>
        <taxon>Tracheophyta</taxon>
        <taxon>Spermatophyta</taxon>
        <taxon>Magnoliopsida</taxon>
        <taxon>eudicotyledons</taxon>
        <taxon>Gunneridae</taxon>
        <taxon>Pentapetalae</taxon>
        <taxon>rosids</taxon>
        <taxon>fabids</taxon>
        <taxon>Malpighiales</taxon>
        <taxon>Rhizophoraceae</taxon>
        <taxon>Rhizophora</taxon>
    </lineage>
</organism>
<evidence type="ECO:0000313" key="1">
    <source>
        <dbReference type="EMBL" id="MBX12852.1"/>
    </source>
</evidence>
<dbReference type="EMBL" id="GGEC01032368">
    <property type="protein sequence ID" value="MBX12852.1"/>
    <property type="molecule type" value="Transcribed_RNA"/>
</dbReference>
<name>A0A2P2L4E6_RHIMU</name>
<dbReference type="AlphaFoldDB" id="A0A2P2L4E6"/>
<protein>
    <submittedName>
        <fullName evidence="1">Uncharacterized protein MANES_10G040600</fullName>
    </submittedName>
</protein>